<feature type="transmembrane region" description="Helical" evidence="1">
    <location>
        <begin position="28"/>
        <end position="52"/>
    </location>
</feature>
<evidence type="ECO:0000313" key="2">
    <source>
        <dbReference type="EMBL" id="GIQ83074.1"/>
    </source>
</evidence>
<keyword evidence="1" id="KW-0812">Transmembrane</keyword>
<accession>A0A9K3CWU6</accession>
<dbReference type="Proteomes" id="UP000265618">
    <property type="component" value="Unassembled WGS sequence"/>
</dbReference>
<name>A0A9K3CWU6_9EUKA</name>
<feature type="non-terminal residue" evidence="2">
    <location>
        <position position="1"/>
    </location>
</feature>
<organism evidence="2 3">
    <name type="scientific">Kipferlia bialata</name>
    <dbReference type="NCBI Taxonomy" id="797122"/>
    <lineage>
        <taxon>Eukaryota</taxon>
        <taxon>Metamonada</taxon>
        <taxon>Carpediemonas-like organisms</taxon>
        <taxon>Kipferlia</taxon>
    </lineage>
</organism>
<evidence type="ECO:0000313" key="3">
    <source>
        <dbReference type="Proteomes" id="UP000265618"/>
    </source>
</evidence>
<protein>
    <submittedName>
        <fullName evidence="2">Uncharacterized protein</fullName>
    </submittedName>
</protein>
<dbReference type="AlphaFoldDB" id="A0A9K3CWU6"/>
<feature type="transmembrane region" description="Helical" evidence="1">
    <location>
        <begin position="73"/>
        <end position="95"/>
    </location>
</feature>
<reference evidence="2 3" key="1">
    <citation type="journal article" date="2018" name="PLoS ONE">
        <title>The draft genome of Kipferlia bialata reveals reductive genome evolution in fornicate parasites.</title>
        <authorList>
            <person name="Tanifuji G."/>
            <person name="Takabayashi S."/>
            <person name="Kume K."/>
            <person name="Takagi M."/>
            <person name="Nakayama T."/>
            <person name="Kamikawa R."/>
            <person name="Inagaki Y."/>
            <person name="Hashimoto T."/>
        </authorList>
    </citation>
    <scope>NUCLEOTIDE SEQUENCE [LARGE SCALE GENOMIC DNA]</scope>
    <source>
        <strain evidence="2">NY0173</strain>
    </source>
</reference>
<gene>
    <name evidence="2" type="ORF">KIPB_004326</name>
</gene>
<evidence type="ECO:0000256" key="1">
    <source>
        <dbReference type="SAM" id="Phobius"/>
    </source>
</evidence>
<keyword evidence="1" id="KW-0472">Membrane</keyword>
<sequence>LIMAVGTKHSMGMLAKALGQPPMCCHGAMLFFVVLTSLYLMAYNIIMLFIFWSTQSSYNEDFYTMIESIVRGFKSFSILYQLVTSIVYCFGAYTLKA</sequence>
<keyword evidence="3" id="KW-1185">Reference proteome</keyword>
<proteinExistence type="predicted"/>
<comment type="caution">
    <text evidence="2">The sequence shown here is derived from an EMBL/GenBank/DDBJ whole genome shotgun (WGS) entry which is preliminary data.</text>
</comment>
<dbReference type="EMBL" id="BDIP01000915">
    <property type="protein sequence ID" value="GIQ83074.1"/>
    <property type="molecule type" value="Genomic_DNA"/>
</dbReference>
<keyword evidence="1" id="KW-1133">Transmembrane helix</keyword>